<evidence type="ECO:0000313" key="8">
    <source>
        <dbReference type="Proteomes" id="UP001302812"/>
    </source>
</evidence>
<proteinExistence type="inferred from homology"/>
<keyword evidence="3 5" id="KW-1133">Transmembrane helix</keyword>
<feature type="transmembrane region" description="Helical" evidence="5">
    <location>
        <begin position="169"/>
        <end position="188"/>
    </location>
</feature>
<dbReference type="GO" id="GO:0006488">
    <property type="term" value="P:dolichol-linked oligosaccharide biosynthetic process"/>
    <property type="evidence" value="ECO:0007669"/>
    <property type="project" value="UniProtKB-UniRule"/>
</dbReference>
<sequence length="322" mass="35583">MGRHELLQGFLVILSGVSPAQWCQAFFLLAAGGVGAVAAMPCDAKTLLVDYGARKAQKYPADGRPPPAHRLRQGRLLSLTATLTSSTQVPHSWFNAFYVVSVASSVFWLVQYLTGGSIWRLIASSQAASGEPSATLEQVGVSWLMLFLQGARRVFEHAFILQSSKSTMWVVHWLLGLLFYLFIGVSIWVEGSAATMEVTTANNDKMGALWKTMVALPVFLYAWINQYRCHKHLAGLKKYSLPEAGLFRHFICAHYTCECLLYLSMTIAAAPRGAWCNRTLLCALVFVIVNLGVTASGTRKWYADKFGVGSVAKKWNMIPFIF</sequence>
<evidence type="ECO:0000256" key="3">
    <source>
        <dbReference type="ARBA" id="ARBA00022989"/>
    </source>
</evidence>
<evidence type="ECO:0000259" key="6">
    <source>
        <dbReference type="Pfam" id="PF02544"/>
    </source>
</evidence>
<comment type="similarity">
    <text evidence="5">Belongs to the steroid 5-alpha reductase family. Polyprenal reductase subfamily.</text>
</comment>
<reference evidence="7" key="2">
    <citation type="submission" date="2023-05" db="EMBL/GenBank/DDBJ databases">
        <authorList>
            <consortium name="Lawrence Berkeley National Laboratory"/>
            <person name="Steindorff A."/>
            <person name="Hensen N."/>
            <person name="Bonometti L."/>
            <person name="Westerberg I."/>
            <person name="Brannstrom I.O."/>
            <person name="Guillou S."/>
            <person name="Cros-Aarteil S."/>
            <person name="Calhoun S."/>
            <person name="Haridas S."/>
            <person name="Kuo A."/>
            <person name="Mondo S."/>
            <person name="Pangilinan J."/>
            <person name="Riley R."/>
            <person name="Labutti K."/>
            <person name="Andreopoulos B."/>
            <person name="Lipzen A."/>
            <person name="Chen C."/>
            <person name="Yanf M."/>
            <person name="Daum C."/>
            <person name="Ng V."/>
            <person name="Clum A."/>
            <person name="Ohm R."/>
            <person name="Martin F."/>
            <person name="Silar P."/>
            <person name="Natvig D."/>
            <person name="Lalanne C."/>
            <person name="Gautier V."/>
            <person name="Ament-Velasquez S.L."/>
            <person name="Kruys A."/>
            <person name="Hutchinson M.I."/>
            <person name="Powell A.J."/>
            <person name="Barry K."/>
            <person name="Miller A.N."/>
            <person name="Grigoriev I.V."/>
            <person name="Debuchy R."/>
            <person name="Gladieux P."/>
            <person name="Thoren M.H."/>
            <person name="Johannesson H."/>
        </authorList>
    </citation>
    <scope>NUCLEOTIDE SEQUENCE</scope>
    <source>
        <strain evidence="7">CBS 508.74</strain>
    </source>
</reference>
<evidence type="ECO:0000313" key="7">
    <source>
        <dbReference type="EMBL" id="KAK4114027.1"/>
    </source>
</evidence>
<evidence type="ECO:0000256" key="4">
    <source>
        <dbReference type="ARBA" id="ARBA00023136"/>
    </source>
</evidence>
<protein>
    <recommendedName>
        <fullName evidence="5">Polyprenal reductase</fullName>
        <ecNumber evidence="5">1.3.1.94</ecNumber>
    </recommendedName>
</protein>
<feature type="transmembrane region" description="Helical" evidence="5">
    <location>
        <begin position="277"/>
        <end position="295"/>
    </location>
</feature>
<evidence type="ECO:0000256" key="5">
    <source>
        <dbReference type="RuleBase" id="RU367081"/>
    </source>
</evidence>
<evidence type="ECO:0000256" key="1">
    <source>
        <dbReference type="ARBA" id="ARBA00004127"/>
    </source>
</evidence>
<keyword evidence="8" id="KW-1185">Reference proteome</keyword>
<dbReference type="AlphaFoldDB" id="A0AAN6TGG3"/>
<comment type="subcellular location">
    <subcellularLocation>
        <location evidence="1">Endomembrane system</location>
        <topology evidence="1">Multi-pass membrane protein</topology>
    </subcellularLocation>
    <subcellularLocation>
        <location evidence="5">Endoplasmic reticulum membrane</location>
    </subcellularLocation>
</comment>
<reference evidence="7" key="1">
    <citation type="journal article" date="2023" name="Mol. Phylogenet. Evol.">
        <title>Genome-scale phylogeny and comparative genomics of the fungal order Sordariales.</title>
        <authorList>
            <person name="Hensen N."/>
            <person name="Bonometti L."/>
            <person name="Westerberg I."/>
            <person name="Brannstrom I.O."/>
            <person name="Guillou S."/>
            <person name="Cros-Aarteil S."/>
            <person name="Calhoun S."/>
            <person name="Haridas S."/>
            <person name="Kuo A."/>
            <person name="Mondo S."/>
            <person name="Pangilinan J."/>
            <person name="Riley R."/>
            <person name="LaButti K."/>
            <person name="Andreopoulos B."/>
            <person name="Lipzen A."/>
            <person name="Chen C."/>
            <person name="Yan M."/>
            <person name="Daum C."/>
            <person name="Ng V."/>
            <person name="Clum A."/>
            <person name="Steindorff A."/>
            <person name="Ohm R.A."/>
            <person name="Martin F."/>
            <person name="Silar P."/>
            <person name="Natvig D.O."/>
            <person name="Lalanne C."/>
            <person name="Gautier V."/>
            <person name="Ament-Velasquez S.L."/>
            <person name="Kruys A."/>
            <person name="Hutchinson M.I."/>
            <person name="Powell A.J."/>
            <person name="Barry K."/>
            <person name="Miller A.N."/>
            <person name="Grigoriev I.V."/>
            <person name="Debuchy R."/>
            <person name="Gladieux P."/>
            <person name="Hiltunen Thoren M."/>
            <person name="Johannesson H."/>
        </authorList>
    </citation>
    <scope>NUCLEOTIDE SEQUENCE</scope>
    <source>
        <strain evidence="7">CBS 508.74</strain>
    </source>
</reference>
<keyword evidence="4 5" id="KW-0472">Membrane</keyword>
<name>A0AAN6TGG3_9PEZI</name>
<dbReference type="EMBL" id="MU853337">
    <property type="protein sequence ID" value="KAK4114027.1"/>
    <property type="molecule type" value="Genomic_DNA"/>
</dbReference>
<keyword evidence="5" id="KW-0560">Oxidoreductase</keyword>
<comment type="caution">
    <text evidence="7">The sequence shown here is derived from an EMBL/GenBank/DDBJ whole genome shotgun (WGS) entry which is preliminary data.</text>
</comment>
<evidence type="ECO:0000256" key="2">
    <source>
        <dbReference type="ARBA" id="ARBA00022692"/>
    </source>
</evidence>
<comment type="function">
    <text evidence="5">Plays a key role in early steps of protein N-linked glycosylation by being involved in the conversion of polyprenol into dolichol. Acts as a polyprenal reductase that mediates the reduction of polyprenal into dolichal in a NADP-dependent mechanism. Dolichols are required for the synthesis of dolichol-linked monosaccharides and the oligosaccharide precursor used for N-glycosylation.</text>
</comment>
<dbReference type="GO" id="GO:0005789">
    <property type="term" value="C:endoplasmic reticulum membrane"/>
    <property type="evidence" value="ECO:0007669"/>
    <property type="project" value="UniProtKB-SubCell"/>
</dbReference>
<comment type="catalytic activity">
    <reaction evidence="5">
        <text>a di-trans,poly-cis-dolichal + NADP(+) = a di-trans,poly-cis-polyprenal + NADPH + H(+)</text>
        <dbReference type="Rhea" id="RHEA:80727"/>
        <dbReference type="Rhea" id="RHEA-COMP:19536"/>
        <dbReference type="Rhea" id="RHEA-COMP:19537"/>
        <dbReference type="ChEBI" id="CHEBI:15378"/>
        <dbReference type="ChEBI" id="CHEBI:57783"/>
        <dbReference type="ChEBI" id="CHEBI:58349"/>
        <dbReference type="ChEBI" id="CHEBI:231623"/>
        <dbReference type="ChEBI" id="CHEBI:231637"/>
        <dbReference type="EC" id="1.3.1.94"/>
    </reaction>
    <physiologicalReaction direction="right-to-left" evidence="5">
        <dbReference type="Rhea" id="RHEA:80729"/>
    </physiologicalReaction>
</comment>
<keyword evidence="5" id="KW-0521">NADP</keyword>
<dbReference type="RefSeq" id="XP_064671597.1">
    <property type="nucleotide sequence ID" value="XM_064810114.1"/>
</dbReference>
<dbReference type="GO" id="GO:0160198">
    <property type="term" value="F:polyprenal reductase activity"/>
    <property type="evidence" value="ECO:0007669"/>
    <property type="project" value="UniProtKB-EC"/>
</dbReference>
<feature type="domain" description="3-oxo-5-alpha-steroid 4-dehydrogenase C-terminal" evidence="6">
    <location>
        <begin position="199"/>
        <end position="322"/>
    </location>
</feature>
<dbReference type="PROSITE" id="PS50244">
    <property type="entry name" value="S5A_REDUCTASE"/>
    <property type="match status" value="1"/>
</dbReference>
<dbReference type="PANTHER" id="PTHR14624">
    <property type="entry name" value="DFG10 PROTEIN"/>
    <property type="match status" value="1"/>
</dbReference>
<dbReference type="GO" id="GO:0102389">
    <property type="term" value="F:polyprenol reductase activity"/>
    <property type="evidence" value="ECO:0007669"/>
    <property type="project" value="UniProtKB-UniRule"/>
</dbReference>
<dbReference type="EC" id="1.3.1.94" evidence="5"/>
<keyword evidence="5" id="KW-0256">Endoplasmic reticulum</keyword>
<dbReference type="GO" id="GO:0003865">
    <property type="term" value="F:3-oxo-5-alpha-steroid 4-dehydrogenase activity"/>
    <property type="evidence" value="ECO:0007669"/>
    <property type="project" value="TreeGrafter"/>
</dbReference>
<dbReference type="GO" id="GO:0016095">
    <property type="term" value="P:polyprenol catabolic process"/>
    <property type="evidence" value="ECO:0007669"/>
    <property type="project" value="UniProtKB-UniRule"/>
</dbReference>
<dbReference type="Pfam" id="PF02544">
    <property type="entry name" value="Steroid_dh"/>
    <property type="match status" value="1"/>
</dbReference>
<dbReference type="GeneID" id="89934238"/>
<dbReference type="InterPro" id="IPR039698">
    <property type="entry name" value="Dfg10/SRD5A3"/>
</dbReference>
<dbReference type="PANTHER" id="PTHR14624:SF0">
    <property type="entry name" value="POLYPRENOL REDUCTASE"/>
    <property type="match status" value="1"/>
</dbReference>
<organism evidence="7 8">
    <name type="scientific">Canariomyces notabilis</name>
    <dbReference type="NCBI Taxonomy" id="2074819"/>
    <lineage>
        <taxon>Eukaryota</taxon>
        <taxon>Fungi</taxon>
        <taxon>Dikarya</taxon>
        <taxon>Ascomycota</taxon>
        <taxon>Pezizomycotina</taxon>
        <taxon>Sordariomycetes</taxon>
        <taxon>Sordariomycetidae</taxon>
        <taxon>Sordariales</taxon>
        <taxon>Chaetomiaceae</taxon>
        <taxon>Canariomyces</taxon>
    </lineage>
</organism>
<dbReference type="Proteomes" id="UP001302812">
    <property type="component" value="Unassembled WGS sequence"/>
</dbReference>
<gene>
    <name evidence="7" type="ORF">N656DRAFT_565800</name>
</gene>
<feature type="transmembrane region" description="Helical" evidence="5">
    <location>
        <begin position="92"/>
        <end position="110"/>
    </location>
</feature>
<keyword evidence="2 5" id="KW-0812">Transmembrane</keyword>
<accession>A0AAN6TGG3</accession>
<feature type="transmembrane region" description="Helical" evidence="5">
    <location>
        <begin position="208"/>
        <end position="224"/>
    </location>
</feature>
<comment type="pathway">
    <text evidence="5">Protein modification; protein glycosylation.</text>
</comment>
<dbReference type="InterPro" id="IPR001104">
    <property type="entry name" value="3-oxo-5_a-steroid_4-DH_C"/>
</dbReference>